<dbReference type="EMBL" id="LAZR01059765">
    <property type="protein sequence ID" value="KKK67114.1"/>
    <property type="molecule type" value="Genomic_DNA"/>
</dbReference>
<evidence type="ECO:0000313" key="1">
    <source>
        <dbReference type="EMBL" id="KKK67114.1"/>
    </source>
</evidence>
<name>A0A0F8ZL29_9ZZZZ</name>
<proteinExistence type="predicted"/>
<comment type="caution">
    <text evidence="1">The sequence shown here is derived from an EMBL/GenBank/DDBJ whole genome shotgun (WGS) entry which is preliminary data.</text>
</comment>
<reference evidence="1" key="1">
    <citation type="journal article" date="2015" name="Nature">
        <title>Complex archaea that bridge the gap between prokaryotes and eukaryotes.</title>
        <authorList>
            <person name="Spang A."/>
            <person name="Saw J.H."/>
            <person name="Jorgensen S.L."/>
            <person name="Zaremba-Niedzwiedzka K."/>
            <person name="Martijn J."/>
            <person name="Lind A.E."/>
            <person name="van Eijk R."/>
            <person name="Schleper C."/>
            <person name="Guy L."/>
            <person name="Ettema T.J."/>
        </authorList>
    </citation>
    <scope>NUCLEOTIDE SEQUENCE</scope>
</reference>
<evidence type="ECO:0008006" key="2">
    <source>
        <dbReference type="Google" id="ProtNLM"/>
    </source>
</evidence>
<accession>A0A0F8ZL29</accession>
<protein>
    <recommendedName>
        <fullName evidence="2">Response regulatory domain-containing protein</fullName>
    </recommendedName>
</protein>
<dbReference type="AlphaFoldDB" id="A0A0F8ZL29"/>
<sequence>MRPRSHQRSGSTLRGEIPSVVVLAEDTGEADQIVQALSRLNSGRLLRFSHASELATNIPTTQVDLVVLAANDSPECIRGVLKWTRRQWSECLSLVVGWHSGGPTELAARENGALFFLRPVSSDSWNAVMMGVLRYQGYKLSNA</sequence>
<gene>
    <name evidence="1" type="ORF">LCGC14_2957320</name>
</gene>
<organism evidence="1">
    <name type="scientific">marine sediment metagenome</name>
    <dbReference type="NCBI Taxonomy" id="412755"/>
    <lineage>
        <taxon>unclassified sequences</taxon>
        <taxon>metagenomes</taxon>
        <taxon>ecological metagenomes</taxon>
    </lineage>
</organism>